<keyword evidence="2" id="KW-0274">FAD</keyword>
<evidence type="ECO:0000313" key="5">
    <source>
        <dbReference type="EMBL" id="CAH0033882.1"/>
    </source>
</evidence>
<evidence type="ECO:0000256" key="1">
    <source>
        <dbReference type="ARBA" id="ARBA00010790"/>
    </source>
</evidence>
<feature type="non-terminal residue" evidence="5">
    <location>
        <position position="1"/>
    </location>
</feature>
<dbReference type="GO" id="GO:0050660">
    <property type="term" value="F:flavin adenine dinucleotide binding"/>
    <property type="evidence" value="ECO:0007669"/>
    <property type="project" value="InterPro"/>
</dbReference>
<comment type="similarity">
    <text evidence="1 2">Belongs to the GMC oxidoreductase family.</text>
</comment>
<sequence length="509" mass="56538">MIKAPGMLAPLYGNPKNDWNFHTVPQPKRHNRIIAQPRGKLLGGSSGINFMMFVFPNRKGIDAWADLGNEGWGYDSLAPCFQKFTTVHPPKQSIQDAVNISYHDPPQVENSPIQAHYGDGYNETSANWLKTFANLGLQMTSDPRRGEAMGAFQMPGSIEPKQLCDWDYSSNIASRQNLTVITDTVVKKIIFDQSGQEPVAQGVIALSEDGSETVYHAGEVLLAAGSLITPQILELSGIGSKSLLDSHAIPVVLDNPMWESTFKTTVWHARVLRFNTDAGWADADIAKFEGMLRDIYLPQVIVGAPGYNGNWELVMMEAAMGISIFLDDHESYDEAIVRFLDRAAAYIYLESTASDGDMPHTAAVDAKWLKTNEDIIEFWNNQSILNVSGLSQETCRDFEHTGYGVAAMSHVAETSRIQGRDLFKEDSGTRLRYGLEFHSKYTLGALQPEWLCNNETLSTYLGPATEIGFNALSHRLGYAMPSTEELTEKQRPSGALLFYGWETLTHLRN</sequence>
<dbReference type="Gene3D" id="3.50.50.60">
    <property type="entry name" value="FAD/NAD(P)-binding domain"/>
    <property type="match status" value="1"/>
</dbReference>
<dbReference type="SUPFAM" id="SSF48230">
    <property type="entry name" value="Chondroitin AC/alginate lyase"/>
    <property type="match status" value="1"/>
</dbReference>
<dbReference type="PROSITE" id="PS00624">
    <property type="entry name" value="GMC_OXRED_2"/>
    <property type="match status" value="1"/>
</dbReference>
<evidence type="ECO:0000259" key="3">
    <source>
        <dbReference type="PROSITE" id="PS00623"/>
    </source>
</evidence>
<dbReference type="InterPro" id="IPR012132">
    <property type="entry name" value="GMC_OxRdtase"/>
</dbReference>
<gene>
    <name evidence="5" type="ORF">CRHIZ90672A_00006795</name>
</gene>
<accession>A0A9N9YR18</accession>
<dbReference type="PANTHER" id="PTHR11552">
    <property type="entry name" value="GLUCOSE-METHANOL-CHOLINE GMC OXIDOREDUCTASE"/>
    <property type="match status" value="1"/>
</dbReference>
<name>A0A9N9YR18_9HYPO</name>
<dbReference type="OrthoDB" id="5302720at2759"/>
<dbReference type="PROSITE" id="PS00623">
    <property type="entry name" value="GMC_OXRED_1"/>
    <property type="match status" value="1"/>
</dbReference>
<proteinExistence type="inferred from homology"/>
<dbReference type="GO" id="GO:0016614">
    <property type="term" value="F:oxidoreductase activity, acting on CH-OH group of donors"/>
    <property type="evidence" value="ECO:0007669"/>
    <property type="project" value="InterPro"/>
</dbReference>
<organism evidence="5 6">
    <name type="scientific">Clonostachys rhizophaga</name>
    <dbReference type="NCBI Taxonomy" id="160324"/>
    <lineage>
        <taxon>Eukaryota</taxon>
        <taxon>Fungi</taxon>
        <taxon>Dikarya</taxon>
        <taxon>Ascomycota</taxon>
        <taxon>Pezizomycotina</taxon>
        <taxon>Sordariomycetes</taxon>
        <taxon>Hypocreomycetidae</taxon>
        <taxon>Hypocreales</taxon>
        <taxon>Bionectriaceae</taxon>
        <taxon>Clonostachys</taxon>
    </lineage>
</organism>
<dbReference type="InterPro" id="IPR036188">
    <property type="entry name" value="FAD/NAD-bd_sf"/>
</dbReference>
<protein>
    <recommendedName>
        <fullName evidence="3 4">Glucose-methanol-choline oxidoreductase N-terminal domain-containing protein</fullName>
    </recommendedName>
</protein>
<comment type="caution">
    <text evidence="5">The sequence shown here is derived from an EMBL/GenBank/DDBJ whole genome shotgun (WGS) entry which is preliminary data.</text>
</comment>
<dbReference type="SUPFAM" id="SSF51905">
    <property type="entry name" value="FAD/NAD(P)-binding domain"/>
    <property type="match status" value="1"/>
</dbReference>
<feature type="domain" description="Glucose-methanol-choline oxidoreductase N-terminal" evidence="3">
    <location>
        <begin position="39"/>
        <end position="62"/>
    </location>
</feature>
<evidence type="ECO:0000259" key="4">
    <source>
        <dbReference type="PROSITE" id="PS00624"/>
    </source>
</evidence>
<dbReference type="EMBL" id="CABFNQ020000748">
    <property type="protein sequence ID" value="CAH0033882.1"/>
    <property type="molecule type" value="Genomic_DNA"/>
</dbReference>
<reference evidence="5" key="1">
    <citation type="submission" date="2021-10" db="EMBL/GenBank/DDBJ databases">
        <authorList>
            <person name="Piombo E."/>
        </authorList>
    </citation>
    <scope>NUCLEOTIDE SEQUENCE</scope>
</reference>
<feature type="domain" description="Glucose-methanol-choline oxidoreductase N-terminal" evidence="4">
    <location>
        <begin position="225"/>
        <end position="239"/>
    </location>
</feature>
<keyword evidence="2" id="KW-0285">Flavoprotein</keyword>
<dbReference type="AlphaFoldDB" id="A0A9N9YR18"/>
<dbReference type="PANTHER" id="PTHR11552:SF210">
    <property type="entry name" value="GLUCOSE-METHANOL-CHOLINE OXIDOREDUCTASE N-TERMINAL DOMAIN-CONTAINING PROTEIN-RELATED"/>
    <property type="match status" value="1"/>
</dbReference>
<evidence type="ECO:0000313" key="6">
    <source>
        <dbReference type="Proteomes" id="UP000696573"/>
    </source>
</evidence>
<evidence type="ECO:0000256" key="2">
    <source>
        <dbReference type="RuleBase" id="RU003968"/>
    </source>
</evidence>
<dbReference type="InterPro" id="IPR000172">
    <property type="entry name" value="GMC_OxRdtase_N"/>
</dbReference>
<dbReference type="InterPro" id="IPR008929">
    <property type="entry name" value="Chondroitin_lyas"/>
</dbReference>
<dbReference type="Gene3D" id="3.30.560.10">
    <property type="entry name" value="Glucose Oxidase, domain 3"/>
    <property type="match status" value="1"/>
</dbReference>
<keyword evidence="6" id="KW-1185">Reference proteome</keyword>
<dbReference type="Pfam" id="PF00732">
    <property type="entry name" value="GMC_oxred_N"/>
    <property type="match status" value="1"/>
</dbReference>
<dbReference type="Proteomes" id="UP000696573">
    <property type="component" value="Unassembled WGS sequence"/>
</dbReference>